<feature type="region of interest" description="Disordered" evidence="1">
    <location>
        <begin position="1"/>
        <end position="32"/>
    </location>
</feature>
<dbReference type="PANTHER" id="PTHR37234:SF1">
    <property type="entry name" value="OS03G0319200 PROTEIN"/>
    <property type="match status" value="1"/>
</dbReference>
<comment type="caution">
    <text evidence="2">The sequence shown here is derived from an EMBL/GenBank/DDBJ whole genome shotgun (WGS) entry which is preliminary data.</text>
</comment>
<evidence type="ECO:0000256" key="1">
    <source>
        <dbReference type="SAM" id="MobiDB-lite"/>
    </source>
</evidence>
<keyword evidence="3" id="KW-1185">Reference proteome</keyword>
<proteinExistence type="predicted"/>
<sequence>MGKSKQENLLCNSSSWRETHNPPRRNSTSSTVSSGCLPGFFNLFLSTFNFSSNRRKSITQGSKKQEQRTVIYASPLDGTSNGDGGGTVEPPLPRNEGVEGDVARLSLVGALEKCDRDLEELQRTINVIKTNYFRHKKLEVSPPMARDSFKFCSTGEFLGSHFTSKLLATTIKDNAQIGIKSKDWRISSSECKREWRKRHVRASSTQAPKLECLFFV</sequence>
<dbReference type="AlphaFoldDB" id="A0ABC8KX46"/>
<dbReference type="Proteomes" id="UP001642260">
    <property type="component" value="Unassembled WGS sequence"/>
</dbReference>
<gene>
    <name evidence="2" type="ORF">ERUC_LOCUS29129</name>
</gene>
<feature type="compositionally biased region" description="Polar residues" evidence="1">
    <location>
        <begin position="7"/>
        <end position="16"/>
    </location>
</feature>
<dbReference type="EMBL" id="CAKOAT010358487">
    <property type="protein sequence ID" value="CAH8363373.1"/>
    <property type="molecule type" value="Genomic_DNA"/>
</dbReference>
<evidence type="ECO:0000313" key="2">
    <source>
        <dbReference type="EMBL" id="CAH8363373.1"/>
    </source>
</evidence>
<name>A0ABC8KX46_ERUVS</name>
<feature type="region of interest" description="Disordered" evidence="1">
    <location>
        <begin position="57"/>
        <end position="97"/>
    </location>
</feature>
<organism evidence="2 3">
    <name type="scientific">Eruca vesicaria subsp. sativa</name>
    <name type="common">Garden rocket</name>
    <name type="synonym">Eruca sativa</name>
    <dbReference type="NCBI Taxonomy" id="29727"/>
    <lineage>
        <taxon>Eukaryota</taxon>
        <taxon>Viridiplantae</taxon>
        <taxon>Streptophyta</taxon>
        <taxon>Embryophyta</taxon>
        <taxon>Tracheophyta</taxon>
        <taxon>Spermatophyta</taxon>
        <taxon>Magnoliopsida</taxon>
        <taxon>eudicotyledons</taxon>
        <taxon>Gunneridae</taxon>
        <taxon>Pentapetalae</taxon>
        <taxon>rosids</taxon>
        <taxon>malvids</taxon>
        <taxon>Brassicales</taxon>
        <taxon>Brassicaceae</taxon>
        <taxon>Brassiceae</taxon>
        <taxon>Eruca</taxon>
    </lineage>
</organism>
<reference evidence="2 3" key="1">
    <citation type="submission" date="2022-03" db="EMBL/GenBank/DDBJ databases">
        <authorList>
            <person name="Macdonald S."/>
            <person name="Ahmed S."/>
            <person name="Newling K."/>
        </authorList>
    </citation>
    <scope>NUCLEOTIDE SEQUENCE [LARGE SCALE GENOMIC DNA]</scope>
</reference>
<dbReference type="PANTHER" id="PTHR37234">
    <property type="entry name" value="OS03G0319200 PROTEIN"/>
    <property type="match status" value="1"/>
</dbReference>
<accession>A0ABC8KX46</accession>
<protein>
    <submittedName>
        <fullName evidence="2">Uncharacterized protein</fullName>
    </submittedName>
</protein>
<evidence type="ECO:0000313" key="3">
    <source>
        <dbReference type="Proteomes" id="UP001642260"/>
    </source>
</evidence>